<feature type="domain" description="DUF2470" evidence="1">
    <location>
        <begin position="199"/>
        <end position="238"/>
    </location>
</feature>
<evidence type="ECO:0000313" key="3">
    <source>
        <dbReference type="Proteomes" id="UP000198362"/>
    </source>
</evidence>
<evidence type="ECO:0000313" key="2">
    <source>
        <dbReference type="EMBL" id="SNT55645.1"/>
    </source>
</evidence>
<gene>
    <name evidence="2" type="ORF">SAMN05421812_109253</name>
</gene>
<accession>A0A239NLA4</accession>
<dbReference type="RefSeq" id="WP_089252127.1">
    <property type="nucleotide sequence ID" value="NZ_FZPH01000009.1"/>
</dbReference>
<dbReference type="AlphaFoldDB" id="A0A239NLA4"/>
<evidence type="ECO:0000259" key="1">
    <source>
        <dbReference type="Pfam" id="PF10615"/>
    </source>
</evidence>
<proteinExistence type="predicted"/>
<organism evidence="2 3">
    <name type="scientific">Asanoa hainanensis</name>
    <dbReference type="NCBI Taxonomy" id="560556"/>
    <lineage>
        <taxon>Bacteria</taxon>
        <taxon>Bacillati</taxon>
        <taxon>Actinomycetota</taxon>
        <taxon>Actinomycetes</taxon>
        <taxon>Micromonosporales</taxon>
        <taxon>Micromonosporaceae</taxon>
        <taxon>Asanoa</taxon>
    </lineage>
</organism>
<dbReference type="Proteomes" id="UP000198362">
    <property type="component" value="Unassembled WGS sequence"/>
</dbReference>
<dbReference type="SUPFAM" id="SSF50475">
    <property type="entry name" value="FMN-binding split barrel"/>
    <property type="match status" value="1"/>
</dbReference>
<reference evidence="2 3" key="1">
    <citation type="submission" date="2017-06" db="EMBL/GenBank/DDBJ databases">
        <authorList>
            <person name="Kim H.J."/>
            <person name="Triplett B.A."/>
        </authorList>
    </citation>
    <scope>NUCLEOTIDE SEQUENCE [LARGE SCALE GENOMIC DNA]</scope>
    <source>
        <strain evidence="2 3">CGMCC 4.5593</strain>
    </source>
</reference>
<sequence length="249" mass="25799">MAPQASRTSDGVPASDAVAARSVVALSSSLLLRTGETASELVAAHAVLPDGSVALAVDAMTPIGGQLVAARGRPGGVRLHVTSVVPVRVRCRVRARLTVTGTVRALDPAALDDCDATTIAALLDLPPVALWAVEPVGVHLERHSAAGDVSLPAYRAAQPDPVAAVEATYLHQLVGPDGPGVERLSLPVGWRPPHARLAAVAIDADGLTVRAERRQGHHDVRLPFTSRVTTEDELARELALLASTDTAQA</sequence>
<dbReference type="OrthoDB" id="3381348at2"/>
<dbReference type="Gene3D" id="3.20.180.10">
    <property type="entry name" value="PNP-oxidase-like"/>
    <property type="match status" value="1"/>
</dbReference>
<name>A0A239NLA4_9ACTN</name>
<dbReference type="InterPro" id="IPR037119">
    <property type="entry name" value="Haem_oxidase_HugZ-like_sf"/>
</dbReference>
<keyword evidence="3" id="KW-1185">Reference proteome</keyword>
<dbReference type="Pfam" id="PF10615">
    <property type="entry name" value="DUF2470"/>
    <property type="match status" value="1"/>
</dbReference>
<dbReference type="EMBL" id="FZPH01000009">
    <property type="protein sequence ID" value="SNT55645.1"/>
    <property type="molecule type" value="Genomic_DNA"/>
</dbReference>
<protein>
    <recommendedName>
        <fullName evidence="1">DUF2470 domain-containing protein</fullName>
    </recommendedName>
</protein>
<dbReference type="InterPro" id="IPR019595">
    <property type="entry name" value="DUF2470"/>
</dbReference>